<keyword evidence="3" id="KW-1185">Reference proteome</keyword>
<feature type="compositionally biased region" description="Polar residues" evidence="1">
    <location>
        <begin position="408"/>
        <end position="419"/>
    </location>
</feature>
<feature type="compositionally biased region" description="Polar residues" evidence="1">
    <location>
        <begin position="447"/>
        <end position="456"/>
    </location>
</feature>
<proteinExistence type="predicted"/>
<sequence>MAPTERPLASKGGGTDSSRHFLARNEATRFTRRQLLDGQYELQRRPVGAPPRRRIKSSRAAGRSKASSQTTSTCSDVHSTSQHCQSVCFNPPGGGIATSPVYQSSSAAFTQSRFQLSPESRSNSQVQGTPLAQSTVFGNDFETETSDSNITEASKIAVHLDDNTDGYYCFGCGIRRSDEQHMIRKFRDGDPAWRNFCKPCHEKHLTSGGGEALKAYGNFCFGCGFARSSHFNKENPIKLRQKPIKNFCAHCMKRFSQKAVIPTETLLGSSSDESGNESDGPKWDEDRHDSRTSDDTGRFKISPQQVTTKLNNDAVDYSSGHCDSGNVSDEFSPSESVRERLRKRRSARASDAVSLEEIQPKSQCSETSLHKHDTSVGSAASIGHQAPSVEDVSDSEAHPRSENENATDRCNSPVANLPTSVKLAPATPLKTTAQATTSQDCLDPDPSLNSEFTSPSKRARFSERVEVRKSPTYWQREHSEGDDPYAQFRYEQYQDDLRDGKKAVPLKDPLRDPDGQTAGRFHVPFCSIDDQIFNSWSNDGAAGWHDFAARFRSNSYKVSSNNPLHSSTLYASGENQPNNCSTMNDDQPYFTEDRPNPNNRQQQSHYPGGVLYGRGKENQPCPSSPIAPTGWNPLHHYFDGHRNSENDHASDWSSRRDARRTERNNGLFANTAGSLWNAQDHYPSWESHVDCSGSHFDSSSGYPEYHLPFGGFGFNAPYGPNDRGQYPEEDGFYHSNPDSASARQEYHRSHQSPTPKEQRPGYDFDTSDTHENFNKSQSPSSYGFSRHSMDRGTTTGHDAPNDAGIPFESSSTSNGALQEPRLPPIGIVMEIPDDMSDSDVHTLLIPGCDDYVPMAY</sequence>
<dbReference type="OrthoDB" id="5415512at2759"/>
<feature type="compositionally biased region" description="Basic and acidic residues" evidence="1">
    <location>
        <begin position="279"/>
        <end position="298"/>
    </location>
</feature>
<dbReference type="Proteomes" id="UP000176998">
    <property type="component" value="Unassembled WGS sequence"/>
</dbReference>
<feature type="compositionally biased region" description="Basic and acidic residues" evidence="1">
    <location>
        <begin position="756"/>
        <end position="773"/>
    </location>
</feature>
<feature type="compositionally biased region" description="Polar residues" evidence="1">
    <location>
        <begin position="302"/>
        <end position="311"/>
    </location>
</feature>
<accession>A0A1G4ANQ7</accession>
<dbReference type="STRING" id="1209926.A0A1G4ANQ7"/>
<comment type="caution">
    <text evidence="2">The sequence shown here is derived from an EMBL/GenBank/DDBJ whole genome shotgun (WGS) entry which is preliminary data.</text>
</comment>
<dbReference type="AlphaFoldDB" id="A0A1G4ANQ7"/>
<name>A0A1G4ANQ7_9PEZI</name>
<reference evidence="2 3" key="1">
    <citation type="submission" date="2016-09" db="EMBL/GenBank/DDBJ databases">
        <authorList>
            <person name="Capua I."/>
            <person name="De Benedictis P."/>
            <person name="Joannis T."/>
            <person name="Lombin L.H."/>
            <person name="Cattoli G."/>
        </authorList>
    </citation>
    <scope>NUCLEOTIDE SEQUENCE [LARGE SCALE GENOMIC DNA]</scope>
    <source>
        <strain evidence="2 3">IMI 309357</strain>
    </source>
</reference>
<evidence type="ECO:0000313" key="2">
    <source>
        <dbReference type="EMBL" id="OHE90683.1"/>
    </source>
</evidence>
<feature type="region of interest" description="Disordered" evidence="1">
    <location>
        <begin position="718"/>
        <end position="820"/>
    </location>
</feature>
<feature type="region of interest" description="Disordered" evidence="1">
    <location>
        <begin position="567"/>
        <end position="622"/>
    </location>
</feature>
<feature type="region of interest" description="Disordered" evidence="1">
    <location>
        <begin position="264"/>
        <end position="464"/>
    </location>
</feature>
<feature type="compositionally biased region" description="Polar residues" evidence="1">
    <location>
        <begin position="596"/>
        <end position="605"/>
    </location>
</feature>
<feature type="compositionally biased region" description="Basic and acidic residues" evidence="1">
    <location>
        <begin position="395"/>
        <end position="407"/>
    </location>
</feature>
<feature type="compositionally biased region" description="Polar residues" evidence="1">
    <location>
        <begin position="429"/>
        <end position="440"/>
    </location>
</feature>
<feature type="region of interest" description="Disordered" evidence="1">
    <location>
        <begin position="1"/>
        <end position="21"/>
    </location>
</feature>
<organism evidence="2 3">
    <name type="scientific">Colletotrichum orchidophilum</name>
    <dbReference type="NCBI Taxonomy" id="1209926"/>
    <lineage>
        <taxon>Eukaryota</taxon>
        <taxon>Fungi</taxon>
        <taxon>Dikarya</taxon>
        <taxon>Ascomycota</taxon>
        <taxon>Pezizomycotina</taxon>
        <taxon>Sordariomycetes</taxon>
        <taxon>Hypocreomycetidae</taxon>
        <taxon>Glomerellales</taxon>
        <taxon>Glomerellaceae</taxon>
        <taxon>Colletotrichum</taxon>
    </lineage>
</organism>
<evidence type="ECO:0000313" key="3">
    <source>
        <dbReference type="Proteomes" id="UP000176998"/>
    </source>
</evidence>
<dbReference type="RefSeq" id="XP_022467859.1">
    <property type="nucleotide sequence ID" value="XM_022625625.1"/>
</dbReference>
<protein>
    <submittedName>
        <fullName evidence="2">Uncharacterized protein</fullName>
    </submittedName>
</protein>
<feature type="compositionally biased region" description="Polar residues" evidence="1">
    <location>
        <begin position="567"/>
        <end position="585"/>
    </location>
</feature>
<dbReference type="GeneID" id="34567135"/>
<feature type="region of interest" description="Disordered" evidence="1">
    <location>
        <begin position="38"/>
        <end position="77"/>
    </location>
</feature>
<gene>
    <name evidence="2" type="ORF">CORC01_14012</name>
</gene>
<evidence type="ECO:0000256" key="1">
    <source>
        <dbReference type="SAM" id="MobiDB-lite"/>
    </source>
</evidence>
<feature type="compositionally biased region" description="Polar residues" evidence="1">
    <location>
        <begin position="774"/>
        <end position="783"/>
    </location>
</feature>
<dbReference type="EMBL" id="MJBS01000230">
    <property type="protein sequence ID" value="OHE90683.1"/>
    <property type="molecule type" value="Genomic_DNA"/>
</dbReference>
<feature type="compositionally biased region" description="Low complexity" evidence="1">
    <location>
        <begin position="58"/>
        <end position="68"/>
    </location>
</feature>